<dbReference type="EMBL" id="OP311579">
    <property type="protein sequence ID" value="WAK86107.1"/>
    <property type="molecule type" value="mRNA"/>
</dbReference>
<feature type="region of interest" description="Disordered" evidence="6">
    <location>
        <begin position="23"/>
        <end position="48"/>
    </location>
</feature>
<dbReference type="GO" id="GO:0003700">
    <property type="term" value="F:DNA-binding transcription factor activity"/>
    <property type="evidence" value="ECO:0007669"/>
    <property type="project" value="InterPro"/>
</dbReference>
<keyword evidence="3" id="KW-0238">DNA-binding</keyword>
<dbReference type="PANTHER" id="PTHR45844">
    <property type="entry name" value="TRANSCRIPTION FACTOR BHLH30"/>
    <property type="match status" value="1"/>
</dbReference>
<dbReference type="GO" id="GO:0005634">
    <property type="term" value="C:nucleus"/>
    <property type="evidence" value="ECO:0007669"/>
    <property type="project" value="UniProtKB-SubCell"/>
</dbReference>
<keyword evidence="4" id="KW-0804">Transcription</keyword>
<evidence type="ECO:0000256" key="5">
    <source>
        <dbReference type="ARBA" id="ARBA00023242"/>
    </source>
</evidence>
<dbReference type="InterPro" id="IPR011598">
    <property type="entry name" value="bHLH_dom"/>
</dbReference>
<evidence type="ECO:0000313" key="8">
    <source>
        <dbReference type="EMBL" id="WAK86107.1"/>
    </source>
</evidence>
<dbReference type="Gene3D" id="4.10.280.10">
    <property type="entry name" value="Helix-loop-helix DNA-binding domain"/>
    <property type="match status" value="1"/>
</dbReference>
<evidence type="ECO:0000256" key="2">
    <source>
        <dbReference type="ARBA" id="ARBA00023015"/>
    </source>
</evidence>
<accession>A0A9E8Z0H4</accession>
<dbReference type="PANTHER" id="PTHR45844:SF9">
    <property type="entry name" value="OS09G0463900 PROTEIN"/>
    <property type="match status" value="1"/>
</dbReference>
<evidence type="ECO:0000256" key="1">
    <source>
        <dbReference type="ARBA" id="ARBA00004123"/>
    </source>
</evidence>
<keyword evidence="5" id="KW-0539">Nucleus</keyword>
<dbReference type="GO" id="GO:0003677">
    <property type="term" value="F:DNA binding"/>
    <property type="evidence" value="ECO:0007669"/>
    <property type="project" value="UniProtKB-KW"/>
</dbReference>
<dbReference type="SMART" id="SM00353">
    <property type="entry name" value="HLH"/>
    <property type="match status" value="1"/>
</dbReference>
<feature type="compositionally biased region" description="Basic and acidic residues" evidence="6">
    <location>
        <begin position="26"/>
        <end position="46"/>
    </location>
</feature>
<dbReference type="PROSITE" id="PS50888">
    <property type="entry name" value="BHLH"/>
    <property type="match status" value="1"/>
</dbReference>
<dbReference type="Pfam" id="PF00010">
    <property type="entry name" value="HLH"/>
    <property type="match status" value="1"/>
</dbReference>
<name>A0A9E8Z0H4_NOTNI</name>
<evidence type="ECO:0000259" key="7">
    <source>
        <dbReference type="PROSITE" id="PS50888"/>
    </source>
</evidence>
<protein>
    <submittedName>
        <fullName evidence="8">Transcription factor bHLH61</fullName>
    </submittedName>
</protein>
<dbReference type="GO" id="GO:0046983">
    <property type="term" value="F:protein dimerization activity"/>
    <property type="evidence" value="ECO:0007669"/>
    <property type="project" value="InterPro"/>
</dbReference>
<proteinExistence type="evidence at transcript level"/>
<comment type="subcellular location">
    <subcellularLocation>
        <location evidence="1">Nucleus</location>
    </subcellularLocation>
</comment>
<evidence type="ECO:0000256" key="3">
    <source>
        <dbReference type="ARBA" id="ARBA00023125"/>
    </source>
</evidence>
<evidence type="ECO:0000256" key="4">
    <source>
        <dbReference type="ARBA" id="ARBA00023163"/>
    </source>
</evidence>
<keyword evidence="2" id="KW-0805">Transcription regulation</keyword>
<dbReference type="AlphaFoldDB" id="A0A9E8Z0H4"/>
<dbReference type="SUPFAM" id="SSF47459">
    <property type="entry name" value="HLH, helix-loop-helix DNA-binding domain"/>
    <property type="match status" value="1"/>
</dbReference>
<feature type="domain" description="BHLH" evidence="7">
    <location>
        <begin position="36"/>
        <end position="85"/>
    </location>
</feature>
<organism evidence="8">
    <name type="scientific">Nothapodytes nimmoniana</name>
    <name type="common">Nothapodytes foetida</name>
    <dbReference type="NCBI Taxonomy" id="159386"/>
    <lineage>
        <taxon>Eukaryota</taxon>
        <taxon>Viridiplantae</taxon>
        <taxon>Streptophyta</taxon>
        <taxon>Embryophyta</taxon>
        <taxon>Tracheophyta</taxon>
        <taxon>Spermatophyta</taxon>
        <taxon>Magnoliopsida</taxon>
        <taxon>eudicotyledons</taxon>
        <taxon>Gunneridae</taxon>
        <taxon>Pentapetalae</taxon>
        <taxon>asterids</taxon>
        <taxon>lamiids</taxon>
        <taxon>Icacinales</taxon>
        <taxon>Icacinaceae</taxon>
        <taxon>Nothapodytes</taxon>
    </lineage>
</organism>
<dbReference type="InterPro" id="IPR036638">
    <property type="entry name" value="HLH_DNA-bd_sf"/>
</dbReference>
<dbReference type="InterPro" id="IPR045847">
    <property type="entry name" value="AIG1-like"/>
</dbReference>
<sequence length="229" mass="25673">MSVSQSLVLDCENGEQVKAVGRVRKRDGMSERKTMATLKSHSEAEKRRRQRINSHLSTLRALVPGPDKMNKATLLAAVICQVKELKKIATESSKDLLIPMDVDEVTVEPLSHDAEDGNFTFRATLCCDYRPDLLSDLRESLGALHLKMVKAEISTLGDRMKCEFVFASCKESRVSNAVEQELLASSVHQALISILYRILASPAYLPRNALPNKRQRLSFFNYPNSSSYE</sequence>
<reference evidence="8" key="1">
    <citation type="submission" date="2022-08" db="EMBL/GenBank/DDBJ databases">
        <title>Phylogenomics of transcriptionally active AP2/ERF and bHLH transcription factors and their promoter regions regulating camptothecin biosynthesis in Nothapodytes nimmoniana.</title>
        <authorList>
            <person name="Godbole R.C."/>
            <person name="Pable A.A."/>
            <person name="Singh S."/>
            <person name="Barvkar V.T."/>
        </authorList>
    </citation>
    <scope>NUCLEOTIDE SEQUENCE</scope>
</reference>
<evidence type="ECO:0000256" key="6">
    <source>
        <dbReference type="SAM" id="MobiDB-lite"/>
    </source>
</evidence>